<feature type="transmembrane region" description="Helical" evidence="1">
    <location>
        <begin position="6"/>
        <end position="24"/>
    </location>
</feature>
<dbReference type="PANTHER" id="PTHR45138:SF9">
    <property type="entry name" value="DIGUANYLATE CYCLASE DGCM-RELATED"/>
    <property type="match status" value="1"/>
</dbReference>
<keyword evidence="4" id="KW-1185">Reference proteome</keyword>
<dbReference type="Proteomes" id="UP000247922">
    <property type="component" value="Unassembled WGS sequence"/>
</dbReference>
<dbReference type="CDD" id="cd01949">
    <property type="entry name" value="GGDEF"/>
    <property type="match status" value="1"/>
</dbReference>
<dbReference type="Gene3D" id="3.30.70.270">
    <property type="match status" value="1"/>
</dbReference>
<dbReference type="OrthoDB" id="9759607at2"/>
<dbReference type="Pfam" id="PF00990">
    <property type="entry name" value="GGDEF"/>
    <property type="match status" value="1"/>
</dbReference>
<accession>A0A2V3WGE4</accession>
<dbReference type="NCBIfam" id="TIGR00254">
    <property type="entry name" value="GGDEF"/>
    <property type="match status" value="1"/>
</dbReference>
<protein>
    <submittedName>
        <fullName evidence="3">Diguanylate cyclase (GGDEF)-like protein</fullName>
    </submittedName>
</protein>
<dbReference type="InterPro" id="IPR029787">
    <property type="entry name" value="Nucleotide_cyclase"/>
</dbReference>
<gene>
    <name evidence="3" type="ORF">DES38_10219</name>
</gene>
<keyword evidence="1" id="KW-1133">Transmembrane helix</keyword>
<evidence type="ECO:0000313" key="3">
    <source>
        <dbReference type="EMBL" id="PXW92441.1"/>
    </source>
</evidence>
<comment type="caution">
    <text evidence="3">The sequence shown here is derived from an EMBL/GenBank/DDBJ whole genome shotgun (WGS) entry which is preliminary data.</text>
</comment>
<reference evidence="3 4" key="1">
    <citation type="submission" date="2018-05" db="EMBL/GenBank/DDBJ databases">
        <title>Genomic Encyclopedia of Type Strains, Phase IV (KMG-IV): sequencing the most valuable type-strain genomes for metagenomic binning, comparative biology and taxonomic classification.</title>
        <authorList>
            <person name="Goeker M."/>
        </authorList>
    </citation>
    <scope>NUCLEOTIDE SEQUENCE [LARGE SCALE GENOMIC DNA]</scope>
    <source>
        <strain evidence="3 4">DSM 22440</strain>
    </source>
</reference>
<keyword evidence="1" id="KW-0472">Membrane</keyword>
<feature type="transmembrane region" description="Helical" evidence="1">
    <location>
        <begin position="176"/>
        <end position="194"/>
    </location>
</feature>
<feature type="domain" description="GGDEF" evidence="2">
    <location>
        <begin position="247"/>
        <end position="373"/>
    </location>
</feature>
<dbReference type="SUPFAM" id="SSF55073">
    <property type="entry name" value="Nucleotide cyclase"/>
    <property type="match status" value="1"/>
</dbReference>
<dbReference type="AlphaFoldDB" id="A0A2V3WGE4"/>
<feature type="transmembrane region" description="Helical" evidence="1">
    <location>
        <begin position="36"/>
        <end position="56"/>
    </location>
</feature>
<dbReference type="PROSITE" id="PS50887">
    <property type="entry name" value="GGDEF"/>
    <property type="match status" value="1"/>
</dbReference>
<dbReference type="PANTHER" id="PTHR45138">
    <property type="entry name" value="REGULATORY COMPONENTS OF SENSORY TRANSDUCTION SYSTEM"/>
    <property type="match status" value="1"/>
</dbReference>
<dbReference type="SMART" id="SM00267">
    <property type="entry name" value="GGDEF"/>
    <property type="match status" value="1"/>
</dbReference>
<name>A0A2V3WGE4_9BACI</name>
<feature type="transmembrane region" description="Helical" evidence="1">
    <location>
        <begin position="147"/>
        <end position="164"/>
    </location>
</feature>
<dbReference type="InterPro" id="IPR043128">
    <property type="entry name" value="Rev_trsase/Diguanyl_cyclase"/>
</dbReference>
<proteinExistence type="predicted"/>
<evidence type="ECO:0000256" key="1">
    <source>
        <dbReference type="SAM" id="Phobius"/>
    </source>
</evidence>
<keyword evidence="1" id="KW-0812">Transmembrane</keyword>
<sequence length="373" mass="43667">MAYLVQFQINVFALVILVILYAMIRFRLRVKSYGKLLLRWIMVLTAVAVVLEPLTWIFDGMLFPFSYFLEYSTNVLLFLVGPVLGGMLLSYVDYHVFHDPKRLSKRGYYQHLSVLTAIILVVNFFNPIYFEIDPIRNSFSSGALKDVHYLVLASLYIYMLVFLYRNRRRISQSAMMIFIWFFMLPIIGMIVQLFNSRLHFSWTAVVLGVLVAYIFLESTASEQDYLTKLYNRQSYEMYIDHLIETDQPFTFLLFDLNHFKKINDTFGHQIGDKTLIYFGRTLKKVFTNQGFISRLGGDEFVVLVEGVLDETAAINQVNAYLKAANPSYIKNLSFSYGVKQYDQKKSVEAMYSEADKMLYINKRLYHQQFNDNI</sequence>
<dbReference type="RefSeq" id="WP_110250330.1">
    <property type="nucleotide sequence ID" value="NZ_QJJR01000002.1"/>
</dbReference>
<feature type="transmembrane region" description="Helical" evidence="1">
    <location>
        <begin position="76"/>
        <end position="96"/>
    </location>
</feature>
<evidence type="ECO:0000259" key="2">
    <source>
        <dbReference type="PROSITE" id="PS50887"/>
    </source>
</evidence>
<dbReference type="EMBL" id="QJJR01000002">
    <property type="protein sequence ID" value="PXW92441.1"/>
    <property type="molecule type" value="Genomic_DNA"/>
</dbReference>
<dbReference type="InterPro" id="IPR000160">
    <property type="entry name" value="GGDEF_dom"/>
</dbReference>
<organism evidence="3 4">
    <name type="scientific">Streptohalobacillus salinus</name>
    <dbReference type="NCBI Taxonomy" id="621096"/>
    <lineage>
        <taxon>Bacteria</taxon>
        <taxon>Bacillati</taxon>
        <taxon>Bacillota</taxon>
        <taxon>Bacilli</taxon>
        <taxon>Bacillales</taxon>
        <taxon>Bacillaceae</taxon>
        <taxon>Streptohalobacillus</taxon>
    </lineage>
</organism>
<dbReference type="GO" id="GO:0052621">
    <property type="term" value="F:diguanylate cyclase activity"/>
    <property type="evidence" value="ECO:0007669"/>
    <property type="project" value="TreeGrafter"/>
</dbReference>
<evidence type="ECO:0000313" key="4">
    <source>
        <dbReference type="Proteomes" id="UP000247922"/>
    </source>
</evidence>
<feature type="transmembrane region" description="Helical" evidence="1">
    <location>
        <begin position="108"/>
        <end position="127"/>
    </location>
</feature>
<dbReference type="InterPro" id="IPR050469">
    <property type="entry name" value="Diguanylate_Cyclase"/>
</dbReference>
<feature type="transmembrane region" description="Helical" evidence="1">
    <location>
        <begin position="200"/>
        <end position="216"/>
    </location>
</feature>